<gene>
    <name evidence="1" type="ORF">NNJEOMEG_02252</name>
</gene>
<dbReference type="RefSeq" id="WP_173084466.1">
    <property type="nucleotide sequence ID" value="NZ_BLTE01000010.1"/>
</dbReference>
<organism evidence="1 2">
    <name type="scientific">Fundidesulfovibrio magnetotacticus</name>
    <dbReference type="NCBI Taxonomy" id="2730080"/>
    <lineage>
        <taxon>Bacteria</taxon>
        <taxon>Pseudomonadati</taxon>
        <taxon>Thermodesulfobacteriota</taxon>
        <taxon>Desulfovibrionia</taxon>
        <taxon>Desulfovibrionales</taxon>
        <taxon>Desulfovibrionaceae</taxon>
        <taxon>Fundidesulfovibrio</taxon>
    </lineage>
</organism>
<dbReference type="AlphaFoldDB" id="A0A6V8LXN3"/>
<protein>
    <submittedName>
        <fullName evidence="1">Uncharacterized protein</fullName>
    </submittedName>
</protein>
<dbReference type="EMBL" id="BLTE01000010">
    <property type="protein sequence ID" value="GFK94407.1"/>
    <property type="molecule type" value="Genomic_DNA"/>
</dbReference>
<comment type="caution">
    <text evidence="1">The sequence shown here is derived from an EMBL/GenBank/DDBJ whole genome shotgun (WGS) entry which is preliminary data.</text>
</comment>
<keyword evidence="2" id="KW-1185">Reference proteome</keyword>
<accession>A0A6V8LXN3</accession>
<evidence type="ECO:0000313" key="1">
    <source>
        <dbReference type="EMBL" id="GFK94407.1"/>
    </source>
</evidence>
<proteinExistence type="predicted"/>
<dbReference type="Proteomes" id="UP000494245">
    <property type="component" value="Unassembled WGS sequence"/>
</dbReference>
<sequence>MGSTPAFPGLPATTAAHALMDTDFAAFVTFYEAASEASGGNGVLLGRLRAASDCAIATTLQFARRLSGADYVLGEVQVPAGSGTDGSTAWTDLMDPLNLGRALTLAPGEALRVRAKVAVAAGKRIDLTAEVAPL</sequence>
<evidence type="ECO:0000313" key="2">
    <source>
        <dbReference type="Proteomes" id="UP000494245"/>
    </source>
</evidence>
<name>A0A6V8LXN3_9BACT</name>
<reference evidence="1 2" key="2">
    <citation type="submission" date="2020-05" db="EMBL/GenBank/DDBJ databases">
        <title>Draft genome sequence of Desulfovibrio sp. strainFSS-1.</title>
        <authorList>
            <person name="Shimoshige H."/>
            <person name="Kobayashi H."/>
            <person name="Maekawa T."/>
        </authorList>
    </citation>
    <scope>NUCLEOTIDE SEQUENCE [LARGE SCALE GENOMIC DNA]</scope>
    <source>
        <strain evidence="1 2">SIID29052-01</strain>
    </source>
</reference>
<reference evidence="1 2" key="1">
    <citation type="submission" date="2020-04" db="EMBL/GenBank/DDBJ databases">
        <authorList>
            <consortium name="Desulfovibrio sp. FSS-1 genome sequencing consortium"/>
            <person name="Shimoshige H."/>
            <person name="Kobayashi H."/>
            <person name="Maekawa T."/>
        </authorList>
    </citation>
    <scope>NUCLEOTIDE SEQUENCE [LARGE SCALE GENOMIC DNA]</scope>
    <source>
        <strain evidence="1 2">SIID29052-01</strain>
    </source>
</reference>